<keyword evidence="1" id="KW-1133">Transmembrane helix</keyword>
<feature type="transmembrane region" description="Helical" evidence="1">
    <location>
        <begin position="6"/>
        <end position="25"/>
    </location>
</feature>
<proteinExistence type="predicted"/>
<evidence type="ECO:0000313" key="2">
    <source>
        <dbReference type="EMBL" id="MFC4024653.1"/>
    </source>
</evidence>
<dbReference type="Proteomes" id="UP001595772">
    <property type="component" value="Unassembled WGS sequence"/>
</dbReference>
<reference evidence="3" key="1">
    <citation type="journal article" date="2019" name="Int. J. Syst. Evol. Microbiol.">
        <title>The Global Catalogue of Microorganisms (GCM) 10K type strain sequencing project: providing services to taxonomists for standard genome sequencing and annotation.</title>
        <authorList>
            <consortium name="The Broad Institute Genomics Platform"/>
            <consortium name="The Broad Institute Genome Sequencing Center for Infectious Disease"/>
            <person name="Wu L."/>
            <person name="Ma J."/>
        </authorList>
    </citation>
    <scope>NUCLEOTIDE SEQUENCE [LARGE SCALE GENOMIC DNA]</scope>
    <source>
        <strain evidence="3">IBRC-M 10703</strain>
    </source>
</reference>
<keyword evidence="1" id="KW-0472">Membrane</keyword>
<evidence type="ECO:0000256" key="1">
    <source>
        <dbReference type="SAM" id="Phobius"/>
    </source>
</evidence>
<comment type="caution">
    <text evidence="2">The sequence shown here is derived from an EMBL/GenBank/DDBJ whole genome shotgun (WGS) entry which is preliminary data.</text>
</comment>
<dbReference type="RefSeq" id="WP_379497140.1">
    <property type="nucleotide sequence ID" value="NZ_JBHSAO010000008.1"/>
</dbReference>
<accession>A0ABV8GYJ1</accession>
<keyword evidence="1" id="KW-0812">Transmembrane</keyword>
<name>A0ABV8GYJ1_9BACI</name>
<protein>
    <submittedName>
        <fullName evidence="2">Uncharacterized protein</fullName>
    </submittedName>
</protein>
<gene>
    <name evidence="2" type="ORF">ACFOUV_12685</name>
</gene>
<keyword evidence="3" id="KW-1185">Reference proteome</keyword>
<organism evidence="2 3">
    <name type="scientific">Oceanobacillus longus</name>
    <dbReference type="NCBI Taxonomy" id="930120"/>
    <lineage>
        <taxon>Bacteria</taxon>
        <taxon>Bacillati</taxon>
        <taxon>Bacillota</taxon>
        <taxon>Bacilli</taxon>
        <taxon>Bacillales</taxon>
        <taxon>Bacillaceae</taxon>
        <taxon>Oceanobacillus</taxon>
    </lineage>
</organism>
<evidence type="ECO:0000313" key="3">
    <source>
        <dbReference type="Proteomes" id="UP001595772"/>
    </source>
</evidence>
<dbReference type="EMBL" id="JBHSAO010000008">
    <property type="protein sequence ID" value="MFC4024653.1"/>
    <property type="molecule type" value="Genomic_DNA"/>
</dbReference>
<sequence>MDFLMALVVYIIPIIILYFVIAAGVKKGLDRSEVGRIIMERHDEKNNQTNK</sequence>